<feature type="region of interest" description="Disordered" evidence="1">
    <location>
        <begin position="53"/>
        <end position="111"/>
    </location>
</feature>
<feature type="signal peptide" evidence="2">
    <location>
        <begin position="1"/>
        <end position="31"/>
    </location>
</feature>
<feature type="compositionally biased region" description="Acidic residues" evidence="1">
    <location>
        <begin position="655"/>
        <end position="676"/>
    </location>
</feature>
<feature type="domain" description="Sialidase" evidence="3">
    <location>
        <begin position="298"/>
        <end position="600"/>
    </location>
</feature>
<feature type="compositionally biased region" description="Basic and acidic residues" evidence="1">
    <location>
        <begin position="677"/>
        <end position="686"/>
    </location>
</feature>
<sequence length="692" mass="76102">MSAASKKSARRAFATFFILLVSLYLLTVASTRVYSTHHAPVNTNEFLESRNSRAHGLQHKQKKVVHPSSSSSSLSNEEVASMEETHRKPKGNEIELERNDDNDDDDANNMGMMSAFGHAMHDVWEHIPGHEYAESILGFRQDDEDEPGDEDEDNNHEGEGDGKANEILDTEYHNHEEGEFENSTISSNAISSSNAPIKVILDDLIVDDDRVKTQKALIKHFKGKVYVDGHSKEIPDPIGVSEAYIAKGGYKNGCGSKEAKKNIVLKQSFLFRNGESFKYGHMVMIGEAPKNSPWKWAATWQASNSFEGAFGQKIVISFADDPTGTWTPPMVIPIPVTPSTAAVWGPVWHKDPNTGVAWLFYAASTSCRKNAGHGKVKYAPGGDIQVIKSLDGIQWSAPKTILMQAAESNHLPKLVSNQLAVHEPTGYWVLPMWRESPHSNTCKPSVSKGTRTSAGVLLSKDQGKSWSVVGSYRARGVRWLIEGTVAEVGDTKDLLLLHRSGEKYLYKQISKDGGKSWSNAERTSVPNPNSKVNLIRLESSKGAPTNLGGSLALAYNDAMSGVRRKLSVALSSDGHKWSKLQLLEDSSPGLHFNYPTIAQDGCRLLVAYSVTRHGGRRAVTQSGIKLAVVELPGKVEKAREELLEISMDAPKDGENSDNEESDENNENASEEEDNIREDDVNEKSIEDVIDVV</sequence>
<dbReference type="InterPro" id="IPR011040">
    <property type="entry name" value="Sialidase"/>
</dbReference>
<feature type="region of interest" description="Disordered" evidence="1">
    <location>
        <begin position="645"/>
        <end position="692"/>
    </location>
</feature>
<dbReference type="OrthoDB" id="504663at2759"/>
<protein>
    <submittedName>
        <fullName evidence="4">Exported exo-alpha-sialidase</fullName>
    </submittedName>
</protein>
<feature type="chain" id="PRO_5003919080" evidence="2">
    <location>
        <begin position="32"/>
        <end position="692"/>
    </location>
</feature>
<name>K8EA65_9CHLO</name>
<feature type="compositionally biased region" description="Basic and acidic residues" evidence="1">
    <location>
        <begin position="83"/>
        <end position="99"/>
    </location>
</feature>
<dbReference type="AlphaFoldDB" id="K8EA65"/>
<dbReference type="Gene3D" id="2.120.10.10">
    <property type="match status" value="1"/>
</dbReference>
<proteinExistence type="predicted"/>
<dbReference type="CDD" id="cd15482">
    <property type="entry name" value="Sialidase_non-viral"/>
    <property type="match status" value="1"/>
</dbReference>
<dbReference type="PANTHER" id="PTHR43752:SF2">
    <property type="entry name" value="BNR_ASP-BOX REPEAT FAMILY PROTEIN"/>
    <property type="match status" value="1"/>
</dbReference>
<accession>K8EA65</accession>
<keyword evidence="5" id="KW-1185">Reference proteome</keyword>
<dbReference type="PANTHER" id="PTHR43752">
    <property type="entry name" value="BNR/ASP-BOX REPEAT FAMILY PROTEIN"/>
    <property type="match status" value="1"/>
</dbReference>
<feature type="compositionally biased region" description="Basic and acidic residues" evidence="1">
    <location>
        <begin position="155"/>
        <end position="164"/>
    </location>
</feature>
<evidence type="ECO:0000313" key="4">
    <source>
        <dbReference type="EMBL" id="CCO14569.1"/>
    </source>
</evidence>
<evidence type="ECO:0000256" key="2">
    <source>
        <dbReference type="SAM" id="SignalP"/>
    </source>
</evidence>
<dbReference type="SUPFAM" id="SSF50939">
    <property type="entry name" value="Sialidases"/>
    <property type="match status" value="1"/>
</dbReference>
<dbReference type="Proteomes" id="UP000198341">
    <property type="component" value="Chromosome 1"/>
</dbReference>
<feature type="compositionally biased region" description="Acidic residues" evidence="1">
    <location>
        <begin position="142"/>
        <end position="154"/>
    </location>
</feature>
<dbReference type="GeneID" id="19018297"/>
<evidence type="ECO:0000256" key="1">
    <source>
        <dbReference type="SAM" id="MobiDB-lite"/>
    </source>
</evidence>
<feature type="compositionally biased region" description="Basic residues" evidence="1">
    <location>
        <begin position="53"/>
        <end position="65"/>
    </location>
</feature>
<dbReference type="Pfam" id="PF13088">
    <property type="entry name" value="BNR_2"/>
    <property type="match status" value="1"/>
</dbReference>
<evidence type="ECO:0000313" key="5">
    <source>
        <dbReference type="Proteomes" id="UP000198341"/>
    </source>
</evidence>
<keyword evidence="2" id="KW-0732">Signal</keyword>
<feature type="region of interest" description="Disordered" evidence="1">
    <location>
        <begin position="141"/>
        <end position="164"/>
    </location>
</feature>
<gene>
    <name evidence="4" type="ORF">Bathy01g05620</name>
</gene>
<organism evidence="4 5">
    <name type="scientific">Bathycoccus prasinos</name>
    <dbReference type="NCBI Taxonomy" id="41875"/>
    <lineage>
        <taxon>Eukaryota</taxon>
        <taxon>Viridiplantae</taxon>
        <taxon>Chlorophyta</taxon>
        <taxon>Mamiellophyceae</taxon>
        <taxon>Mamiellales</taxon>
        <taxon>Bathycoccaceae</taxon>
        <taxon>Bathycoccus</taxon>
    </lineage>
</organism>
<dbReference type="InterPro" id="IPR036278">
    <property type="entry name" value="Sialidase_sf"/>
</dbReference>
<dbReference type="RefSeq" id="XP_007515690.1">
    <property type="nucleotide sequence ID" value="XM_007515628.1"/>
</dbReference>
<reference evidence="4 5" key="1">
    <citation type="submission" date="2011-10" db="EMBL/GenBank/DDBJ databases">
        <authorList>
            <person name="Genoscope - CEA"/>
        </authorList>
    </citation>
    <scope>NUCLEOTIDE SEQUENCE [LARGE SCALE GENOMIC DNA]</scope>
    <source>
        <strain evidence="4 5">RCC 1105</strain>
    </source>
</reference>
<dbReference type="KEGG" id="bpg:Bathy01g05620"/>
<evidence type="ECO:0000259" key="3">
    <source>
        <dbReference type="Pfam" id="PF13088"/>
    </source>
</evidence>
<dbReference type="EMBL" id="FO082278">
    <property type="protein sequence ID" value="CCO14569.1"/>
    <property type="molecule type" value="Genomic_DNA"/>
</dbReference>